<protein>
    <submittedName>
        <fullName evidence="1">Uncharacterized protein</fullName>
    </submittedName>
</protein>
<dbReference type="AlphaFoldDB" id="A0A846ZL02"/>
<dbReference type="InterPro" id="IPR046197">
    <property type="entry name" value="DUF6229"/>
</dbReference>
<name>A0A846ZL02_9GAMM</name>
<reference evidence="1 2" key="1">
    <citation type="journal article" date="2017" name="Int. J. Syst. Evol. Microbiol.">
        <title>Oleiagrimonas citrea sp. nov., a marine bacterium isolated from tidal flat sediment and emended description of the genus Oleiagrimonas Fang et al. 2015 and Oleiagrimonas soli.</title>
        <authorList>
            <person name="Yang S.H."/>
            <person name="Seo H.S."/>
            <person name="Seong C.N."/>
            <person name="Kwon K.K."/>
        </authorList>
    </citation>
    <scope>NUCLEOTIDE SEQUENCE [LARGE SCALE GENOMIC DNA]</scope>
    <source>
        <strain evidence="1 2">MEBiC09124</strain>
    </source>
</reference>
<dbReference type="RefSeq" id="WP_168608603.1">
    <property type="nucleotide sequence ID" value="NZ_JAAZQD010000002.1"/>
</dbReference>
<accession>A0A846ZL02</accession>
<proteinExistence type="predicted"/>
<gene>
    <name evidence="1" type="ORF">HF690_04470</name>
</gene>
<organism evidence="1 2">
    <name type="scientific">Oleiagrimonas citrea</name>
    <dbReference type="NCBI Taxonomy" id="1665687"/>
    <lineage>
        <taxon>Bacteria</taxon>
        <taxon>Pseudomonadati</taxon>
        <taxon>Pseudomonadota</taxon>
        <taxon>Gammaproteobacteria</taxon>
        <taxon>Lysobacterales</taxon>
        <taxon>Rhodanobacteraceae</taxon>
        <taxon>Oleiagrimonas</taxon>
    </lineage>
</organism>
<dbReference type="Pfam" id="PF19740">
    <property type="entry name" value="DUF6229"/>
    <property type="match status" value="1"/>
</dbReference>
<keyword evidence="2" id="KW-1185">Reference proteome</keyword>
<dbReference type="EMBL" id="JAAZQD010000002">
    <property type="protein sequence ID" value="NKZ38208.1"/>
    <property type="molecule type" value="Genomic_DNA"/>
</dbReference>
<comment type="caution">
    <text evidence="1">The sequence shown here is derived from an EMBL/GenBank/DDBJ whole genome shotgun (WGS) entry which is preliminary data.</text>
</comment>
<dbReference type="Proteomes" id="UP000541636">
    <property type="component" value="Unassembled WGS sequence"/>
</dbReference>
<evidence type="ECO:0000313" key="2">
    <source>
        <dbReference type="Proteomes" id="UP000541636"/>
    </source>
</evidence>
<sequence>MSNAESIVSSWLQGSEIADGMANPAGSLNGMADAAMEKKDYGVLNTGLIRCDTLSTSTCFG</sequence>
<evidence type="ECO:0000313" key="1">
    <source>
        <dbReference type="EMBL" id="NKZ38208.1"/>
    </source>
</evidence>